<evidence type="ECO:0000313" key="2">
    <source>
        <dbReference type="EMBL" id="OAL10460.1"/>
    </source>
</evidence>
<evidence type="ECO:0000313" key="3">
    <source>
        <dbReference type="Proteomes" id="UP000077623"/>
    </source>
</evidence>
<dbReference type="Proteomes" id="UP000077623">
    <property type="component" value="Unassembled WGS sequence"/>
</dbReference>
<sequence length="182" mass="19577">MNSKIALLTVASIGTAGGVDGLGYWYSIPKDLKDLLIKEGKQLLDVYGNTSDAEWKKLADKYKGNEATITLNVDKQVNKIGTFRIDASDTDGFAKLKNKCKELFEKKISDKEDFKTAKQDAINWCIDKSDALTKELKSVQTSTRGGSGAGQGVRTDGTVQQQLSHSASGERGAQSSGPAPSN</sequence>
<accession>A0A1A9QFI7</accession>
<feature type="region of interest" description="Disordered" evidence="1">
    <location>
        <begin position="136"/>
        <end position="182"/>
    </location>
</feature>
<proteinExistence type="predicted"/>
<protein>
    <submittedName>
        <fullName evidence="2">Uncharacterized protein</fullName>
    </submittedName>
</protein>
<dbReference type="RefSeq" id="WP_187149693.1">
    <property type="nucleotide sequence ID" value="NZ_LWUJ01000010.1"/>
</dbReference>
<name>A0A1A9QFI7_9MOLU</name>
<gene>
    <name evidence="2" type="ORF">A6V39_00150</name>
</gene>
<reference evidence="3" key="1">
    <citation type="submission" date="2016-04" db="EMBL/GenBank/DDBJ databases">
        <authorList>
            <person name="Quiroz-Castaneda R.E."/>
            <person name="Martinez-Ocampo F."/>
        </authorList>
    </citation>
    <scope>NUCLEOTIDE SEQUENCE [LARGE SCALE GENOMIC DNA]</scope>
    <source>
        <strain evidence="3">INIFAP01</strain>
    </source>
</reference>
<organism evidence="2 3">
    <name type="scientific">Candidatus Mycoplasma haematobovis</name>
    <dbReference type="NCBI Taxonomy" id="432608"/>
    <lineage>
        <taxon>Bacteria</taxon>
        <taxon>Bacillati</taxon>
        <taxon>Mycoplasmatota</taxon>
        <taxon>Mollicutes</taxon>
        <taxon>Mycoplasmataceae</taxon>
        <taxon>Mycoplasma</taxon>
    </lineage>
</organism>
<evidence type="ECO:0000256" key="1">
    <source>
        <dbReference type="SAM" id="MobiDB-lite"/>
    </source>
</evidence>
<comment type="caution">
    <text evidence="2">The sequence shown here is derived from an EMBL/GenBank/DDBJ whole genome shotgun (WGS) entry which is preliminary data.</text>
</comment>
<dbReference type="STRING" id="432608.A6V39_00150"/>
<dbReference type="AlphaFoldDB" id="A0A1A9QFI7"/>
<feature type="compositionally biased region" description="Polar residues" evidence="1">
    <location>
        <begin position="157"/>
        <end position="182"/>
    </location>
</feature>
<keyword evidence="3" id="KW-1185">Reference proteome</keyword>
<dbReference type="EMBL" id="LWUJ01000010">
    <property type="protein sequence ID" value="OAL10460.1"/>
    <property type="molecule type" value="Genomic_DNA"/>
</dbReference>